<dbReference type="SUPFAM" id="SSF159894">
    <property type="entry name" value="YgaC/TfoX-N like"/>
    <property type="match status" value="1"/>
</dbReference>
<dbReference type="GO" id="GO:0008168">
    <property type="term" value="F:methyltransferase activity"/>
    <property type="evidence" value="ECO:0007669"/>
    <property type="project" value="UniProtKB-KW"/>
</dbReference>
<evidence type="ECO:0000259" key="2">
    <source>
        <dbReference type="Pfam" id="PF04993"/>
    </source>
</evidence>
<protein>
    <submittedName>
        <fullName evidence="3">RNA methyltransferase</fullName>
    </submittedName>
</protein>
<accession>A0A6V8LDJ5</accession>
<evidence type="ECO:0000313" key="4">
    <source>
        <dbReference type="Proteomes" id="UP000482960"/>
    </source>
</evidence>
<comment type="caution">
    <text evidence="3">The sequence shown here is derived from an EMBL/GenBank/DDBJ whole genome shotgun (WGS) entry which is preliminary data.</text>
</comment>
<dbReference type="Gene3D" id="3.30.1460.30">
    <property type="entry name" value="YgaC/TfoX-N like chaperone"/>
    <property type="match status" value="1"/>
</dbReference>
<evidence type="ECO:0000313" key="3">
    <source>
        <dbReference type="EMBL" id="GFJ95303.1"/>
    </source>
</evidence>
<keyword evidence="3" id="KW-0489">Methyltransferase</keyword>
<dbReference type="EMBL" id="BLPG01000001">
    <property type="protein sequence ID" value="GFJ95303.1"/>
    <property type="molecule type" value="Genomic_DNA"/>
</dbReference>
<dbReference type="InterPro" id="IPR007076">
    <property type="entry name" value="TfoX_N"/>
</dbReference>
<evidence type="ECO:0000256" key="1">
    <source>
        <dbReference type="SAM" id="MobiDB-lite"/>
    </source>
</evidence>
<keyword evidence="3" id="KW-0808">Transferase</keyword>
<sequence>MAFDEELADRVRELIGPEPGLAEKRMFGGLAMLLNGNMAVGVRGQGGLLVRVDPDESDDLLVEPGADLMEMRGRRLRGWLTVAPSACRSDADLGRWVGRGWRTRGASPRSRRRGEPSHRAGSRS</sequence>
<dbReference type="Pfam" id="PF04993">
    <property type="entry name" value="TfoX_N"/>
    <property type="match status" value="1"/>
</dbReference>
<reference evidence="3 4" key="2">
    <citation type="submission" date="2020-03" db="EMBL/GenBank/DDBJ databases">
        <authorList>
            <person name="Ichikawa N."/>
            <person name="Kimura A."/>
            <person name="Kitahashi Y."/>
            <person name="Uohara A."/>
        </authorList>
    </citation>
    <scope>NUCLEOTIDE SEQUENCE [LARGE SCALE GENOMIC DNA]</scope>
    <source>
        <strain evidence="3 4">NBRC 108638</strain>
    </source>
</reference>
<name>A0A6V8LDJ5_9ACTN</name>
<feature type="domain" description="TfoX N-terminal" evidence="2">
    <location>
        <begin position="19"/>
        <end position="101"/>
    </location>
</feature>
<organism evidence="3 4">
    <name type="scientific">Phytohabitans rumicis</name>
    <dbReference type="NCBI Taxonomy" id="1076125"/>
    <lineage>
        <taxon>Bacteria</taxon>
        <taxon>Bacillati</taxon>
        <taxon>Actinomycetota</taxon>
        <taxon>Actinomycetes</taxon>
        <taxon>Micromonosporales</taxon>
        <taxon>Micromonosporaceae</taxon>
    </lineage>
</organism>
<proteinExistence type="predicted"/>
<feature type="region of interest" description="Disordered" evidence="1">
    <location>
        <begin position="100"/>
        <end position="124"/>
    </location>
</feature>
<reference evidence="3 4" key="1">
    <citation type="submission" date="2020-03" db="EMBL/GenBank/DDBJ databases">
        <title>Whole genome shotgun sequence of Phytohabitans rumicis NBRC 108638.</title>
        <authorList>
            <person name="Komaki H."/>
            <person name="Tamura T."/>
        </authorList>
    </citation>
    <scope>NUCLEOTIDE SEQUENCE [LARGE SCALE GENOMIC DNA]</scope>
    <source>
        <strain evidence="3 4">NBRC 108638</strain>
    </source>
</reference>
<dbReference type="Proteomes" id="UP000482960">
    <property type="component" value="Unassembled WGS sequence"/>
</dbReference>
<dbReference type="AlphaFoldDB" id="A0A6V8LDJ5"/>
<dbReference type="RefSeq" id="WP_173082841.1">
    <property type="nucleotide sequence ID" value="NZ_BLPG01000001.1"/>
</dbReference>
<dbReference type="GO" id="GO:0032259">
    <property type="term" value="P:methylation"/>
    <property type="evidence" value="ECO:0007669"/>
    <property type="project" value="UniProtKB-KW"/>
</dbReference>
<keyword evidence="4" id="KW-1185">Reference proteome</keyword>
<gene>
    <name evidence="3" type="ORF">Prum_089450</name>
</gene>